<dbReference type="AlphaFoldDB" id="F2U966"/>
<sequence>MAARSGAATSTSSSSGLVPVRALLFVLVGAVAAALLMAVFVSQPSQDLQSSKRRWPMDDDAMLMSGPCPCPPCAVCPFTVLDQAEGVSKGEMRDVLGSDEDAGALLTREDEPRASTDFAETQGEEEGATQQHCTELDIRAGPAMDRMFEDTITVDMTYTMNISPSHWLPKKASYNAAMQALHGEDVWADPKLPEMLKLLEIDTKPEDIFGSTLELGMLENLITTIKPRLLVEVGVFRGSTSIKMAQLLDRKPELKESFIISIDTWLLDLRFVWSAPTKEGAATGTQTRYFKNVYIGGASHMYYIFLSNVLFTRTQHRIIPLQTASSNGAMALIAHRLRPDLIYLDASHANPDVFVDLEHYYNVLAPGGALAMDDYEVAAVQTAVDALVRKHGLELQLFNKGTQADFAPFEQL</sequence>
<evidence type="ECO:0000313" key="2">
    <source>
        <dbReference type="EMBL" id="EGD73269.1"/>
    </source>
</evidence>
<keyword evidence="1" id="KW-1133">Transmembrane helix</keyword>
<feature type="transmembrane region" description="Helical" evidence="1">
    <location>
        <begin position="20"/>
        <end position="42"/>
    </location>
</feature>
<accession>F2U966</accession>
<dbReference type="Gene3D" id="3.40.50.150">
    <property type="entry name" value="Vaccinia Virus protein VP39"/>
    <property type="match status" value="1"/>
</dbReference>
<dbReference type="PANTHER" id="PTHR37909">
    <property type="entry name" value="S-ADENOSYL-L-METHIONINE-DEPENDENT METHYLTRANSFERASES SUPERFAMILY PROTEIN"/>
    <property type="match status" value="1"/>
</dbReference>
<reference evidence="2" key="1">
    <citation type="submission" date="2009-08" db="EMBL/GenBank/DDBJ databases">
        <title>Annotation of Salpingoeca rosetta.</title>
        <authorList>
            <consortium name="The Broad Institute Genome Sequencing Platform"/>
            <person name="Russ C."/>
            <person name="Cuomo C."/>
            <person name="Burger G."/>
            <person name="Gray M.W."/>
            <person name="Holland P.W.H."/>
            <person name="King N."/>
            <person name="Lang F.B.F."/>
            <person name="Roger A.J."/>
            <person name="Ruiz-Trillo I."/>
            <person name="Young S.K."/>
            <person name="Zeng Q."/>
            <person name="Gargeya S."/>
            <person name="Alvarado L."/>
            <person name="Berlin A."/>
            <person name="Chapman S.B."/>
            <person name="Chen Z."/>
            <person name="Freedman E."/>
            <person name="Gellesch M."/>
            <person name="Goldberg J."/>
            <person name="Griggs A."/>
            <person name="Gujja S."/>
            <person name="Heilman E."/>
            <person name="Heiman D."/>
            <person name="Howarth C."/>
            <person name="Mehta T."/>
            <person name="Neiman D."/>
            <person name="Pearson M."/>
            <person name="Roberts A."/>
            <person name="Saif S."/>
            <person name="Shea T."/>
            <person name="Shenoy N."/>
            <person name="Sisk P."/>
            <person name="Stolte C."/>
            <person name="Sykes S."/>
            <person name="White J."/>
            <person name="Yandava C."/>
            <person name="Haas B."/>
            <person name="Nusbaum C."/>
            <person name="Birren B."/>
        </authorList>
    </citation>
    <scope>NUCLEOTIDE SEQUENCE [LARGE SCALE GENOMIC DNA]</scope>
    <source>
        <strain evidence="2">ATCC 50818</strain>
    </source>
</reference>
<gene>
    <name evidence="2" type="ORF">PTSG_04983</name>
</gene>
<dbReference type="Pfam" id="PF13578">
    <property type="entry name" value="Methyltransf_24"/>
    <property type="match status" value="1"/>
</dbReference>
<evidence type="ECO:0000256" key="1">
    <source>
        <dbReference type="SAM" id="Phobius"/>
    </source>
</evidence>
<dbReference type="PANTHER" id="PTHR37909:SF1">
    <property type="entry name" value="S-ADENOSYL-L-METHIONINE-DEPENDENT METHYLTRANSFERASES SUPERFAMILY PROTEIN"/>
    <property type="match status" value="1"/>
</dbReference>
<dbReference type="InParanoid" id="F2U966"/>
<name>F2U966_SALR5</name>
<dbReference type="RefSeq" id="XP_004994300.1">
    <property type="nucleotide sequence ID" value="XM_004994243.1"/>
</dbReference>
<dbReference type="OrthoDB" id="186626at2759"/>
<dbReference type="Proteomes" id="UP000007799">
    <property type="component" value="Unassembled WGS sequence"/>
</dbReference>
<dbReference type="GeneID" id="16074879"/>
<organism evidence="3">
    <name type="scientific">Salpingoeca rosetta (strain ATCC 50818 / BSB-021)</name>
    <dbReference type="NCBI Taxonomy" id="946362"/>
    <lineage>
        <taxon>Eukaryota</taxon>
        <taxon>Choanoflagellata</taxon>
        <taxon>Craspedida</taxon>
        <taxon>Salpingoecidae</taxon>
        <taxon>Salpingoeca</taxon>
    </lineage>
</organism>
<evidence type="ECO:0000313" key="3">
    <source>
        <dbReference type="Proteomes" id="UP000007799"/>
    </source>
</evidence>
<proteinExistence type="predicted"/>
<dbReference type="eggNOG" id="KOG1075">
    <property type="taxonomic scope" value="Eukaryota"/>
</dbReference>
<dbReference type="InterPro" id="IPR029063">
    <property type="entry name" value="SAM-dependent_MTases_sf"/>
</dbReference>
<dbReference type="EMBL" id="GL832965">
    <property type="protein sequence ID" value="EGD73269.1"/>
    <property type="molecule type" value="Genomic_DNA"/>
</dbReference>
<dbReference type="KEGG" id="sre:PTSG_04983"/>
<keyword evidence="1" id="KW-0812">Transmembrane</keyword>
<dbReference type="SUPFAM" id="SSF53335">
    <property type="entry name" value="S-adenosyl-L-methionine-dependent methyltransferases"/>
    <property type="match status" value="1"/>
</dbReference>
<keyword evidence="1" id="KW-0472">Membrane</keyword>
<dbReference type="STRING" id="946362.F2U966"/>
<protein>
    <submittedName>
        <fullName evidence="2">Uncharacterized protein</fullName>
    </submittedName>
</protein>
<keyword evidence="3" id="KW-1185">Reference proteome</keyword>